<evidence type="ECO:0000256" key="20">
    <source>
        <dbReference type="SAM" id="Phobius"/>
    </source>
</evidence>
<evidence type="ECO:0000256" key="16">
    <source>
        <dbReference type="PIRSR" id="PIRSR600823-3"/>
    </source>
</evidence>
<evidence type="ECO:0000256" key="12">
    <source>
        <dbReference type="ARBA" id="ARBA00023283"/>
    </source>
</evidence>
<feature type="active site" description="Proton acceptor" evidence="14">
    <location>
        <position position="90"/>
    </location>
</feature>
<accession>A0A0K9PCP2</accession>
<evidence type="ECO:0000256" key="18">
    <source>
        <dbReference type="PIRSR" id="PIRSR600823-5"/>
    </source>
</evidence>
<dbReference type="GO" id="GO:0020037">
    <property type="term" value="F:heme binding"/>
    <property type="evidence" value="ECO:0007669"/>
    <property type="project" value="UniProtKB-UniRule"/>
</dbReference>
<feature type="binding site" evidence="16">
    <location>
        <position position="91"/>
    </location>
    <ligand>
        <name>Ca(2+)</name>
        <dbReference type="ChEBI" id="CHEBI:29108"/>
        <label>1</label>
    </ligand>
</feature>
<comment type="cofactor">
    <cofactor evidence="16 19">
        <name>heme b</name>
        <dbReference type="ChEBI" id="CHEBI:60344"/>
    </cofactor>
    <text evidence="16 19">Binds 1 heme b (iron(II)-protoporphyrin IX) group per subunit.</text>
</comment>
<dbReference type="Gene3D" id="1.10.520.10">
    <property type="match status" value="1"/>
</dbReference>
<dbReference type="PRINTS" id="PR00461">
    <property type="entry name" value="PLPEROXIDASE"/>
</dbReference>
<feature type="disulfide bond" evidence="18">
    <location>
        <begin position="59"/>
        <end position="140"/>
    </location>
</feature>
<evidence type="ECO:0000256" key="10">
    <source>
        <dbReference type="ARBA" id="ARBA00023004"/>
    </source>
</evidence>
<evidence type="ECO:0000256" key="13">
    <source>
        <dbReference type="ARBA" id="ARBA00023324"/>
    </source>
</evidence>
<dbReference type="PROSITE" id="PS50873">
    <property type="entry name" value="PEROXIDASE_4"/>
    <property type="match status" value="1"/>
</dbReference>
<dbReference type="OrthoDB" id="2113341at2759"/>
<comment type="subcellular location">
    <subcellularLocation>
        <location evidence="19">Secreted</location>
    </subcellularLocation>
</comment>
<comment type="caution">
    <text evidence="22">The sequence shown here is derived from an EMBL/GenBank/DDBJ whole genome shotgun (WGS) entry which is preliminary data.</text>
</comment>
<dbReference type="Pfam" id="PF00141">
    <property type="entry name" value="peroxidase"/>
    <property type="match status" value="1"/>
</dbReference>
<feature type="binding site" description="axial binding residue" evidence="16">
    <location>
        <position position="223"/>
    </location>
    <ligand>
        <name>heme b</name>
        <dbReference type="ChEBI" id="CHEBI:60344"/>
    </ligand>
    <ligandPart>
        <name>Fe</name>
        <dbReference type="ChEBI" id="CHEBI:18248"/>
    </ligandPart>
</feature>
<keyword evidence="7 16" id="KW-0479">Metal-binding</keyword>
<dbReference type="PANTHER" id="PTHR31517:SF84">
    <property type="entry name" value="PEROXIDASE"/>
    <property type="match status" value="1"/>
</dbReference>
<evidence type="ECO:0000313" key="22">
    <source>
        <dbReference type="EMBL" id="KMZ66726.1"/>
    </source>
</evidence>
<dbReference type="Gene3D" id="1.10.420.10">
    <property type="entry name" value="Peroxidase, domain 2"/>
    <property type="match status" value="1"/>
</dbReference>
<feature type="binding site" evidence="16">
    <location>
        <position position="280"/>
    </location>
    <ligand>
        <name>Ca(2+)</name>
        <dbReference type="ChEBI" id="CHEBI:29108"/>
        <label>2</label>
    </ligand>
</feature>
<evidence type="ECO:0000256" key="9">
    <source>
        <dbReference type="ARBA" id="ARBA00023002"/>
    </source>
</evidence>
<organism evidence="22 23">
    <name type="scientific">Zostera marina</name>
    <name type="common">Eelgrass</name>
    <dbReference type="NCBI Taxonomy" id="29655"/>
    <lineage>
        <taxon>Eukaryota</taxon>
        <taxon>Viridiplantae</taxon>
        <taxon>Streptophyta</taxon>
        <taxon>Embryophyta</taxon>
        <taxon>Tracheophyta</taxon>
        <taxon>Spermatophyta</taxon>
        <taxon>Magnoliopsida</taxon>
        <taxon>Liliopsida</taxon>
        <taxon>Zosteraceae</taxon>
        <taxon>Zostera</taxon>
    </lineage>
</organism>
<sequence length="378" mass="41398">MNSIIHAYSDPIYNHNSQTNMSVEGRVKQIVAVLVVAVVFAPPAAVSGELVVGFYKNTCPKAEALVQQAVSRAYLTNPGIAPGIIRLLYHDCFVEGCDASVLLDVSADGSALVEKDANISQSLRGFEAIDFAKASVEEECPGVVSCSDILNFAARDSVELTGGITWDVPAGRRDTRISIKDNIHGNFPGILSYKGGVELNGLLKSFTKKGLTPEDMAVLSGAHSLGRSHCLAFIDRLYEDHYSPDSPPLTDPTMSEAYAHLLRRICRPGFLDNNTTTFLDMITPNTLDNKFYLGLLNNLGLLMTDQALTQRRNLMAVVKKSASNETWWRKEFASAMVKMSKIEVLEGTLGEIRTNCRFPNGLHTIQRNQIDDSNLQIS</sequence>
<dbReference type="GO" id="GO:0046872">
    <property type="term" value="F:metal ion binding"/>
    <property type="evidence" value="ECO:0007669"/>
    <property type="project" value="UniProtKB-UniRule"/>
</dbReference>
<feature type="transmembrane region" description="Helical" evidence="20">
    <location>
        <begin position="30"/>
        <end position="55"/>
    </location>
</feature>
<keyword evidence="9 19" id="KW-0560">Oxidoreductase</keyword>
<dbReference type="InterPro" id="IPR033905">
    <property type="entry name" value="Secretory_peroxidase"/>
</dbReference>
<evidence type="ECO:0000256" key="5">
    <source>
        <dbReference type="ARBA" id="ARBA00022559"/>
    </source>
</evidence>
<keyword evidence="5 19" id="KW-0575">Peroxidase</keyword>
<comment type="similarity">
    <text evidence="19">Belongs to the peroxidase family. Classical plant (class III) peroxidase subfamily.</text>
</comment>
<feature type="disulfide bond" evidence="18">
    <location>
        <begin position="92"/>
        <end position="97"/>
    </location>
</feature>
<evidence type="ECO:0000256" key="6">
    <source>
        <dbReference type="ARBA" id="ARBA00022617"/>
    </source>
</evidence>
<evidence type="ECO:0000256" key="4">
    <source>
        <dbReference type="ARBA" id="ARBA00012313"/>
    </source>
</evidence>
<dbReference type="InterPro" id="IPR000823">
    <property type="entry name" value="Peroxidase_pln"/>
</dbReference>
<gene>
    <name evidence="22" type="ORF">ZOSMA_28G00860</name>
</gene>
<feature type="binding site" evidence="15">
    <location>
        <position position="188"/>
    </location>
    <ligand>
        <name>substrate</name>
    </ligand>
</feature>
<comment type="function">
    <text evidence="2">Removal of H(2)O(2), oxidation of toxic reductants, biosynthesis and degradation of lignin, suberization, auxin catabolism, response to environmental stresses such as wounding, pathogen attack and oxidative stress. These functions might be dependent on each isozyme/isoform in each plant tissue.</text>
</comment>
<evidence type="ECO:0000256" key="14">
    <source>
        <dbReference type="PIRSR" id="PIRSR600823-1"/>
    </source>
</evidence>
<comment type="catalytic activity">
    <reaction evidence="1 19">
        <text>2 a phenolic donor + H2O2 = 2 a phenolic radical donor + 2 H2O</text>
        <dbReference type="Rhea" id="RHEA:56136"/>
        <dbReference type="ChEBI" id="CHEBI:15377"/>
        <dbReference type="ChEBI" id="CHEBI:16240"/>
        <dbReference type="ChEBI" id="CHEBI:139520"/>
        <dbReference type="ChEBI" id="CHEBI:139521"/>
        <dbReference type="EC" id="1.11.1.7"/>
    </reaction>
</comment>
<reference evidence="23" key="1">
    <citation type="journal article" date="2016" name="Nature">
        <title>The genome of the seagrass Zostera marina reveals angiosperm adaptation to the sea.</title>
        <authorList>
            <person name="Olsen J.L."/>
            <person name="Rouze P."/>
            <person name="Verhelst B."/>
            <person name="Lin Y.-C."/>
            <person name="Bayer T."/>
            <person name="Collen J."/>
            <person name="Dattolo E."/>
            <person name="De Paoli E."/>
            <person name="Dittami S."/>
            <person name="Maumus F."/>
            <person name="Michel G."/>
            <person name="Kersting A."/>
            <person name="Lauritano C."/>
            <person name="Lohaus R."/>
            <person name="Toepel M."/>
            <person name="Tonon T."/>
            <person name="Vanneste K."/>
            <person name="Amirebrahimi M."/>
            <person name="Brakel J."/>
            <person name="Bostroem C."/>
            <person name="Chovatia M."/>
            <person name="Grimwood J."/>
            <person name="Jenkins J.W."/>
            <person name="Jueterbock A."/>
            <person name="Mraz A."/>
            <person name="Stam W.T."/>
            <person name="Tice H."/>
            <person name="Bornberg-Bauer E."/>
            <person name="Green P.J."/>
            <person name="Pearson G.A."/>
            <person name="Procaccini G."/>
            <person name="Duarte C.M."/>
            <person name="Schmutz J."/>
            <person name="Reusch T.B.H."/>
            <person name="Van de Peer Y."/>
        </authorList>
    </citation>
    <scope>NUCLEOTIDE SEQUENCE [LARGE SCALE GENOMIC DNA]</scope>
    <source>
        <strain evidence="23">cv. Finnish</strain>
    </source>
</reference>
<dbReference type="InterPro" id="IPR002016">
    <property type="entry name" value="Haem_peroxidase"/>
</dbReference>
<comment type="cofactor">
    <cofactor evidence="16 19">
        <name>Ca(2+)</name>
        <dbReference type="ChEBI" id="CHEBI:29108"/>
    </cofactor>
    <text evidence="16 19">Binds 2 calcium ions per subunit.</text>
</comment>
<dbReference type="GO" id="GO:0006979">
    <property type="term" value="P:response to oxidative stress"/>
    <property type="evidence" value="ECO:0007669"/>
    <property type="project" value="UniProtKB-UniRule"/>
</dbReference>
<feature type="binding site" evidence="16">
    <location>
        <position position="100"/>
    </location>
    <ligand>
        <name>Ca(2+)</name>
        <dbReference type="ChEBI" id="CHEBI:29108"/>
        <label>1</label>
    </ligand>
</feature>
<feature type="binding site" evidence="16">
    <location>
        <position position="94"/>
    </location>
    <ligand>
        <name>Ca(2+)</name>
        <dbReference type="ChEBI" id="CHEBI:29108"/>
        <label>1</label>
    </ligand>
</feature>
<keyword evidence="20" id="KW-0472">Membrane</keyword>
<keyword evidence="11 18" id="KW-1015">Disulfide bond</keyword>
<dbReference type="EC" id="1.11.1.7" evidence="4 19"/>
<keyword evidence="6 19" id="KW-0349">Heme</keyword>
<dbReference type="CDD" id="cd00693">
    <property type="entry name" value="secretory_peroxidase"/>
    <property type="match status" value="1"/>
</dbReference>
<feature type="binding site" evidence="16">
    <location>
        <position position="98"/>
    </location>
    <ligand>
        <name>Ca(2+)</name>
        <dbReference type="ChEBI" id="CHEBI:29108"/>
        <label>1</label>
    </ligand>
</feature>
<evidence type="ECO:0000256" key="2">
    <source>
        <dbReference type="ARBA" id="ARBA00002322"/>
    </source>
</evidence>
<dbReference type="InterPro" id="IPR019793">
    <property type="entry name" value="Peroxidases_heam-ligand_BS"/>
</dbReference>
<dbReference type="InterPro" id="IPR010255">
    <property type="entry name" value="Haem_peroxidase_sf"/>
</dbReference>
<dbReference type="PROSITE" id="PS00435">
    <property type="entry name" value="PEROXIDASE_1"/>
    <property type="match status" value="1"/>
</dbReference>
<keyword evidence="19" id="KW-0964">Secreted</keyword>
<keyword evidence="10 16" id="KW-0408">Iron</keyword>
<dbReference type="GO" id="GO:0140825">
    <property type="term" value="F:lactoperoxidase activity"/>
    <property type="evidence" value="ECO:0007669"/>
    <property type="project" value="UniProtKB-EC"/>
</dbReference>
<keyword evidence="23" id="KW-1185">Reference proteome</keyword>
<dbReference type="PRINTS" id="PR00458">
    <property type="entry name" value="PEROXIDASE"/>
</dbReference>
<evidence type="ECO:0000256" key="3">
    <source>
        <dbReference type="ARBA" id="ARBA00006873"/>
    </source>
</evidence>
<evidence type="ECO:0000256" key="17">
    <source>
        <dbReference type="PIRSR" id="PIRSR600823-4"/>
    </source>
</evidence>
<keyword evidence="20" id="KW-0812">Transmembrane</keyword>
<evidence type="ECO:0000256" key="7">
    <source>
        <dbReference type="ARBA" id="ARBA00022723"/>
    </source>
</evidence>
<evidence type="ECO:0000256" key="15">
    <source>
        <dbReference type="PIRSR" id="PIRSR600823-2"/>
    </source>
</evidence>
<feature type="binding site" evidence="16">
    <location>
        <position position="96"/>
    </location>
    <ligand>
        <name>Ca(2+)</name>
        <dbReference type="ChEBI" id="CHEBI:29108"/>
        <label>1</label>
    </ligand>
</feature>
<keyword evidence="8 16" id="KW-0106">Calcium</keyword>
<name>A0A0K9PCP2_ZOSMR</name>
<dbReference type="STRING" id="29655.A0A0K9PCP2"/>
<dbReference type="GO" id="GO:0005576">
    <property type="term" value="C:extracellular region"/>
    <property type="evidence" value="ECO:0007669"/>
    <property type="project" value="UniProtKB-SubCell"/>
</dbReference>
<dbReference type="SUPFAM" id="SSF48113">
    <property type="entry name" value="Heme-dependent peroxidases"/>
    <property type="match status" value="1"/>
</dbReference>
<feature type="domain" description="Plant heme peroxidase family profile" evidence="21">
    <location>
        <begin position="49"/>
        <end position="360"/>
    </location>
</feature>
<protein>
    <recommendedName>
        <fullName evidence="4 19">Peroxidase</fullName>
        <ecNumber evidence="4 19">1.11.1.7</ecNumber>
    </recommendedName>
</protein>
<feature type="disulfide bond" evidence="18">
    <location>
        <begin position="146"/>
        <end position="356"/>
    </location>
</feature>
<dbReference type="PANTHER" id="PTHR31517">
    <property type="match status" value="1"/>
</dbReference>
<dbReference type="EMBL" id="LFYR01000958">
    <property type="protein sequence ID" value="KMZ66726.1"/>
    <property type="molecule type" value="Genomic_DNA"/>
</dbReference>
<dbReference type="GO" id="GO:0042744">
    <property type="term" value="P:hydrogen peroxide catabolic process"/>
    <property type="evidence" value="ECO:0007669"/>
    <property type="project" value="UniProtKB-KW"/>
</dbReference>
<dbReference type="FunFam" id="1.10.420.10:FF:000001">
    <property type="entry name" value="Peroxidase"/>
    <property type="match status" value="1"/>
</dbReference>
<evidence type="ECO:0000256" key="8">
    <source>
        <dbReference type="ARBA" id="ARBA00022837"/>
    </source>
</evidence>
<dbReference type="GO" id="GO:0009505">
    <property type="term" value="C:plant-type cell wall"/>
    <property type="evidence" value="ECO:0000318"/>
    <property type="project" value="GO_Central"/>
</dbReference>
<keyword evidence="13 19" id="KW-0376">Hydrogen peroxide</keyword>
<keyword evidence="20" id="KW-1133">Transmembrane helix</keyword>
<keyword evidence="12" id="KW-0873">Pyrrolidone carboxylic acid</keyword>
<feature type="disulfide bond" evidence="18">
    <location>
        <begin position="230"/>
        <end position="266"/>
    </location>
</feature>
<dbReference type="Proteomes" id="UP000036987">
    <property type="component" value="Unassembled WGS sequence"/>
</dbReference>
<feature type="site" description="Transition state stabilizer" evidence="17">
    <location>
        <position position="86"/>
    </location>
</feature>
<feature type="binding site" evidence="16">
    <location>
        <position position="283"/>
    </location>
    <ligand>
        <name>Ca(2+)</name>
        <dbReference type="ChEBI" id="CHEBI:29108"/>
        <label>2</label>
    </ligand>
</feature>
<dbReference type="GO" id="GO:0004601">
    <property type="term" value="F:peroxidase activity"/>
    <property type="evidence" value="ECO:0000318"/>
    <property type="project" value="GO_Central"/>
</dbReference>
<evidence type="ECO:0000313" key="23">
    <source>
        <dbReference type="Proteomes" id="UP000036987"/>
    </source>
</evidence>
<proteinExistence type="inferred from homology"/>
<comment type="similarity">
    <text evidence="3">Belongs to the peroxidase family. Ascorbate peroxidase subfamily.</text>
</comment>
<dbReference type="FunFam" id="1.10.520.10:FF:000008">
    <property type="entry name" value="Peroxidase"/>
    <property type="match status" value="1"/>
</dbReference>
<evidence type="ECO:0000259" key="21">
    <source>
        <dbReference type="PROSITE" id="PS50873"/>
    </source>
</evidence>
<dbReference type="AlphaFoldDB" id="A0A0K9PCP2"/>
<feature type="binding site" evidence="16">
    <location>
        <position position="288"/>
    </location>
    <ligand>
        <name>Ca(2+)</name>
        <dbReference type="ChEBI" id="CHEBI:29108"/>
        <label>2</label>
    </ligand>
</feature>
<evidence type="ECO:0000256" key="1">
    <source>
        <dbReference type="ARBA" id="ARBA00000189"/>
    </source>
</evidence>
<evidence type="ECO:0000256" key="19">
    <source>
        <dbReference type="RuleBase" id="RU362060"/>
    </source>
</evidence>
<dbReference type="GO" id="GO:0006950">
    <property type="term" value="P:response to stress"/>
    <property type="evidence" value="ECO:0000318"/>
    <property type="project" value="GO_Central"/>
</dbReference>
<evidence type="ECO:0000256" key="11">
    <source>
        <dbReference type="ARBA" id="ARBA00023157"/>
    </source>
</evidence>